<dbReference type="EMBL" id="CP022604">
    <property type="protein sequence ID" value="ASV87643.1"/>
    <property type="molecule type" value="Genomic_DNA"/>
</dbReference>
<protein>
    <submittedName>
        <fullName evidence="1">Uncharacterized protein</fullName>
    </submittedName>
</protein>
<organism evidence="1 2">
    <name type="scientific">Ochrobactrum quorumnocens</name>
    <dbReference type="NCBI Taxonomy" id="271865"/>
    <lineage>
        <taxon>Bacteria</taxon>
        <taxon>Pseudomonadati</taxon>
        <taxon>Pseudomonadota</taxon>
        <taxon>Alphaproteobacteria</taxon>
        <taxon>Hyphomicrobiales</taxon>
        <taxon>Brucellaceae</taxon>
        <taxon>Brucella/Ochrobactrum group</taxon>
        <taxon>Ochrobactrum</taxon>
    </lineage>
</organism>
<name>A0A248ULA1_9HYPH</name>
<dbReference type="AlphaFoldDB" id="A0A248ULA1"/>
<proteinExistence type="predicted"/>
<dbReference type="Proteomes" id="UP000215256">
    <property type="component" value="Chromosome 1"/>
</dbReference>
<evidence type="ECO:0000313" key="2">
    <source>
        <dbReference type="Proteomes" id="UP000215256"/>
    </source>
</evidence>
<dbReference type="KEGG" id="och:CES85_0925"/>
<gene>
    <name evidence="1" type="ORF">CES85_0925</name>
</gene>
<sequence>MIFHGMADAKAVKDNHCVEYCDFSQFSALRSKTEHAHLILASVSGLKIRGSSF</sequence>
<evidence type="ECO:0000313" key="1">
    <source>
        <dbReference type="EMBL" id="ASV87643.1"/>
    </source>
</evidence>
<reference evidence="1 2" key="1">
    <citation type="submission" date="2017-07" db="EMBL/GenBank/DDBJ databases">
        <title>Phylogenetic study on the rhizospheric bacterium Ochrobactrum sp. A44.</title>
        <authorList>
            <person name="Krzyzanowska D.M."/>
            <person name="Ossowicki A."/>
            <person name="Rajewska M."/>
            <person name="Maciag T."/>
            <person name="Kaczynski Z."/>
            <person name="Czerwicka M."/>
            <person name="Jafra S."/>
        </authorList>
    </citation>
    <scope>NUCLEOTIDE SEQUENCE [LARGE SCALE GENOMIC DNA]</scope>
    <source>
        <strain evidence="1 2">A44</strain>
    </source>
</reference>
<accession>A0A248ULA1</accession>